<feature type="compositionally biased region" description="Low complexity" evidence="4">
    <location>
        <begin position="626"/>
        <end position="649"/>
    </location>
</feature>
<evidence type="ECO:0000259" key="5">
    <source>
        <dbReference type="Pfam" id="PF10536"/>
    </source>
</evidence>
<dbReference type="AlphaFoldDB" id="A0AAW2BYS6"/>
<name>A0AAW2BYS6_9ROSI</name>
<dbReference type="PANTHER" id="PTHR46033">
    <property type="entry name" value="PROTEIN MAIN-LIKE 2"/>
    <property type="match status" value="1"/>
</dbReference>
<comment type="caution">
    <text evidence="6">The sequence shown here is derived from an EMBL/GenBank/DDBJ whole genome shotgun (WGS) entry which is preliminary data.</text>
</comment>
<evidence type="ECO:0000256" key="4">
    <source>
        <dbReference type="SAM" id="MobiDB-lite"/>
    </source>
</evidence>
<feature type="compositionally biased region" description="Pro residues" evidence="4">
    <location>
        <begin position="665"/>
        <end position="675"/>
    </location>
</feature>
<evidence type="ECO:0000313" key="7">
    <source>
        <dbReference type="Proteomes" id="UP001459277"/>
    </source>
</evidence>
<feature type="domain" description="Aminotransferase-like plant mobile" evidence="5">
    <location>
        <begin position="93"/>
        <end position="460"/>
    </location>
</feature>
<dbReference type="Proteomes" id="UP001459277">
    <property type="component" value="Unassembled WGS sequence"/>
</dbReference>
<keyword evidence="1" id="KW-0489">Methyltransferase</keyword>
<sequence>MDRRCYRFHSYALKRPWGDLMLSGFSDMDQHQQGPSIRDVLTRQDVHRSSLLWDAPLADERVPGVLTCRRREKGLFEAGLDPRIAAYIKDAGLDGLLRVPNIDVDHALITALVERWRPETHSFHLPHGEMTITLQDMEVIMGVPVVGLPVVGFTRMDKWADLCAESLGHRPPDRELGGRKNTAVLEGPRVKAKWLEERFRNPLPADATEMLMQQYARFYILELLAGILFMDKSGERHNIMYLQFFNPISNGKNYSWGSAALSWLYRHLCNASEKTAKQIGGAVLLVQLWAWVRFPHICPVMRLPHQALPPGPLAIRWKGAKITTEHPTHVLCAYRVSLASLRPNQIVWEPYQNDLGSLPAYCTAGQHIWRSIVPLIHFWVVEGHHPERVLRQFGMTQGIPENVDTSIELHKITLQGKQDKNWAEEHARHIALWAAHATIADAPPFEGQMSYNDEYMVWFRLRTVRHITKATSYWDTLVESQLRIMANCGPGSEIYSDCINALQAVEELGRLSLDDARAAGNITEPVRPTSSRRRTSAQHATPVPTSGRRHTPVRTSGRRPTPVPTSGRRHTPVRTSGRRHTPVHDHTMEEASQTEDDMCLDIGYDLGSMAHDDVGPSHMFAHGDASQSPSTSSTPTTRMSPPPTTSTAPADVLGRDDMRFMPTPGVVPLPTPPPEASHIEDRPRRPQRTRTHPPDCGTGHGETSQATSEEKKTGMNFDADSPYLTLKIANKHLQDAYKVLMRQLLQNEIVGSKKANKEGAPVDVGVEVSKKANKKFEYAFDFQVDVGVEVPEYNCSPILARVAVRVDVGASTDYIPCVDNVKAIRKLPSTGHYEHRERHCPDEAPTCLVPLPNGYKIPIQWPQSTEKRLPGCVRRDLIDQLTVIISVSDEMNIETKIRNIGFIGELCKFKIATSGLFFSCLKIKWNLVDHIDRLDADGKDRLLHNEAFEERFQKHGIGKAKLEIRASMLLHQREERRN</sequence>
<keyword evidence="7" id="KW-1185">Reference proteome</keyword>
<feature type="region of interest" description="Disordered" evidence="4">
    <location>
        <begin position="615"/>
        <end position="718"/>
    </location>
</feature>
<dbReference type="InterPro" id="IPR019557">
    <property type="entry name" value="AminoTfrase-like_pln_mobile"/>
</dbReference>
<protein>
    <recommendedName>
        <fullName evidence="5">Aminotransferase-like plant mobile domain-containing protein</fullName>
    </recommendedName>
</protein>
<dbReference type="InterPro" id="IPR004159">
    <property type="entry name" value="Put_SAM_MeTrfase"/>
</dbReference>
<dbReference type="Pfam" id="PF10536">
    <property type="entry name" value="PMD"/>
    <property type="match status" value="1"/>
</dbReference>
<dbReference type="EMBL" id="JAZDWU010000009">
    <property type="protein sequence ID" value="KAK9991002.1"/>
    <property type="molecule type" value="Genomic_DNA"/>
</dbReference>
<feature type="compositionally biased region" description="Basic residues" evidence="4">
    <location>
        <begin position="567"/>
        <end position="581"/>
    </location>
</feature>
<dbReference type="InterPro" id="IPR044824">
    <property type="entry name" value="MAIN-like"/>
</dbReference>
<keyword evidence="2" id="KW-0808">Transferase</keyword>
<dbReference type="PANTHER" id="PTHR46033:SF8">
    <property type="entry name" value="PROTEIN MAINTENANCE OF MERISTEMS-LIKE"/>
    <property type="match status" value="1"/>
</dbReference>
<dbReference type="GO" id="GO:0008168">
    <property type="term" value="F:methyltransferase activity"/>
    <property type="evidence" value="ECO:0007669"/>
    <property type="project" value="UniProtKB-KW"/>
</dbReference>
<reference evidence="6 7" key="1">
    <citation type="submission" date="2024-01" db="EMBL/GenBank/DDBJ databases">
        <title>A telomere-to-telomere, gap-free genome of sweet tea (Lithocarpus litseifolius).</title>
        <authorList>
            <person name="Zhou J."/>
        </authorList>
    </citation>
    <scope>NUCLEOTIDE SEQUENCE [LARGE SCALE GENOMIC DNA]</scope>
    <source>
        <strain evidence="6">Zhou-2022a</strain>
        <tissue evidence="6">Leaf</tissue>
    </source>
</reference>
<evidence type="ECO:0000256" key="1">
    <source>
        <dbReference type="ARBA" id="ARBA00022603"/>
    </source>
</evidence>
<gene>
    <name evidence="6" type="ORF">SO802_025987</name>
</gene>
<dbReference type="Pfam" id="PF03141">
    <property type="entry name" value="Methyltransf_29"/>
    <property type="match status" value="1"/>
</dbReference>
<organism evidence="6 7">
    <name type="scientific">Lithocarpus litseifolius</name>
    <dbReference type="NCBI Taxonomy" id="425828"/>
    <lineage>
        <taxon>Eukaryota</taxon>
        <taxon>Viridiplantae</taxon>
        <taxon>Streptophyta</taxon>
        <taxon>Embryophyta</taxon>
        <taxon>Tracheophyta</taxon>
        <taxon>Spermatophyta</taxon>
        <taxon>Magnoliopsida</taxon>
        <taxon>eudicotyledons</taxon>
        <taxon>Gunneridae</taxon>
        <taxon>Pentapetalae</taxon>
        <taxon>rosids</taxon>
        <taxon>fabids</taxon>
        <taxon>Fagales</taxon>
        <taxon>Fagaceae</taxon>
        <taxon>Lithocarpus</taxon>
    </lineage>
</organism>
<proteinExistence type="predicted"/>
<evidence type="ECO:0000256" key="2">
    <source>
        <dbReference type="ARBA" id="ARBA00022679"/>
    </source>
</evidence>
<keyword evidence="3" id="KW-0325">Glycoprotein</keyword>
<dbReference type="GO" id="GO:0032259">
    <property type="term" value="P:methylation"/>
    <property type="evidence" value="ECO:0007669"/>
    <property type="project" value="UniProtKB-KW"/>
</dbReference>
<evidence type="ECO:0000313" key="6">
    <source>
        <dbReference type="EMBL" id="KAK9991002.1"/>
    </source>
</evidence>
<feature type="region of interest" description="Disordered" evidence="4">
    <location>
        <begin position="520"/>
        <end position="594"/>
    </location>
</feature>
<dbReference type="GO" id="GO:0010073">
    <property type="term" value="P:meristem maintenance"/>
    <property type="evidence" value="ECO:0007669"/>
    <property type="project" value="InterPro"/>
</dbReference>
<accession>A0AAW2BYS6</accession>
<evidence type="ECO:0000256" key="3">
    <source>
        <dbReference type="ARBA" id="ARBA00023180"/>
    </source>
</evidence>